<evidence type="ECO:0000256" key="1">
    <source>
        <dbReference type="ARBA" id="ARBA00005351"/>
    </source>
</evidence>
<dbReference type="Pfam" id="PF04190">
    <property type="entry name" value="GET4"/>
    <property type="match status" value="3"/>
</dbReference>
<dbReference type="AlphaFoldDB" id="A0A815YP14"/>
<dbReference type="PANTHER" id="PTHR12875:SF0">
    <property type="entry name" value="GOLGI TO ER TRAFFIC PROTEIN 4 HOMOLOG"/>
    <property type="match status" value="1"/>
</dbReference>
<comment type="caution">
    <text evidence="4">The sequence shown here is derived from an EMBL/GenBank/DDBJ whole genome shotgun (WGS) entry which is preliminary data.</text>
</comment>
<gene>
    <name evidence="3" type="ORF">EDS130_LOCUS24097</name>
    <name evidence="4" type="ORF">XAT740_LOCUS44643</name>
</gene>
<dbReference type="Gene3D" id="1.25.40.10">
    <property type="entry name" value="Tetratricopeptide repeat domain"/>
    <property type="match status" value="1"/>
</dbReference>
<evidence type="ECO:0000313" key="4">
    <source>
        <dbReference type="EMBL" id="CAF1572764.1"/>
    </source>
</evidence>
<dbReference type="GO" id="GO:0071818">
    <property type="term" value="C:BAT3 complex"/>
    <property type="evidence" value="ECO:0007669"/>
    <property type="project" value="TreeGrafter"/>
</dbReference>
<name>A0A815YP14_ADIRI</name>
<accession>A0A815YP14</accession>
<reference evidence="4" key="1">
    <citation type="submission" date="2021-02" db="EMBL/GenBank/DDBJ databases">
        <authorList>
            <person name="Nowell W R."/>
        </authorList>
    </citation>
    <scope>NUCLEOTIDE SEQUENCE</scope>
</reference>
<protein>
    <recommendedName>
        <fullName evidence="6">Golgi to ER traffic protein 4-like protein</fullName>
    </recommendedName>
</protein>
<dbReference type="InterPro" id="IPR007317">
    <property type="entry name" value="GET4"/>
</dbReference>
<evidence type="ECO:0000313" key="3">
    <source>
        <dbReference type="EMBL" id="CAF1178323.1"/>
    </source>
</evidence>
<dbReference type="OrthoDB" id="10252405at2759"/>
<comment type="similarity">
    <text evidence="1">Belongs to the GET4 family.</text>
</comment>
<dbReference type="EMBL" id="CAJNOJ010000135">
    <property type="protein sequence ID" value="CAF1178323.1"/>
    <property type="molecule type" value="Genomic_DNA"/>
</dbReference>
<dbReference type="EMBL" id="CAJNOR010005691">
    <property type="protein sequence ID" value="CAF1572764.1"/>
    <property type="molecule type" value="Genomic_DNA"/>
</dbReference>
<evidence type="ECO:0000313" key="5">
    <source>
        <dbReference type="Proteomes" id="UP000663828"/>
    </source>
</evidence>
<dbReference type="PANTHER" id="PTHR12875">
    <property type="entry name" value="GOLGI TO ER TRAFFIC PROTEIN 4 HOMOLOG"/>
    <property type="match status" value="1"/>
</dbReference>
<proteinExistence type="inferred from homology"/>
<keyword evidence="5" id="KW-1185">Reference proteome</keyword>
<dbReference type="InterPro" id="IPR011990">
    <property type="entry name" value="TPR-like_helical_dom_sf"/>
</dbReference>
<feature type="region of interest" description="Disordered" evidence="2">
    <location>
        <begin position="368"/>
        <end position="388"/>
    </location>
</feature>
<feature type="compositionally biased region" description="Basic and acidic residues" evidence="2">
    <location>
        <begin position="372"/>
        <end position="382"/>
    </location>
</feature>
<sequence length="388" mass="44914">MSSTTRLYTKLEQCKQNKDFYQAHQICRTVYVRLRSTNNDESILQFLFESACYFLEHNQSNSGYDLCKCYIETLNRSKITDLTDNLIQQICILFQSLKCFHDERTEFACNALRWSSQIPYHPEQDEQLPVLRTESNSSFSSSILSTLTESNSTSEASKKVNIHRTGHPKLHEAFARILWDQEKNYKDSRYHYLRSDDGRSFAIMLIEAHQTLGYPSEIDLFIAQTVLQYLLLRNFHTAYLVFITYVEQHPKIRQPPPGPFNQVYPMLNFLWFLLLCLKKTLIKVPTNNNSNNASGEPNQRLDIVPSTETTHCFSSLVNAYKPSLERDSTLVQYVEKIGTLFFGLKQKPSSTSSNPFENLMNSLTANLSNSTRGREQHQHQADLDLEVD</sequence>
<evidence type="ECO:0008006" key="6">
    <source>
        <dbReference type="Google" id="ProtNLM"/>
    </source>
</evidence>
<dbReference type="GO" id="GO:0045048">
    <property type="term" value="P:protein insertion into ER membrane"/>
    <property type="evidence" value="ECO:0007669"/>
    <property type="project" value="InterPro"/>
</dbReference>
<evidence type="ECO:0000256" key="2">
    <source>
        <dbReference type="SAM" id="MobiDB-lite"/>
    </source>
</evidence>
<organism evidence="4 5">
    <name type="scientific">Adineta ricciae</name>
    <name type="common">Rotifer</name>
    <dbReference type="NCBI Taxonomy" id="249248"/>
    <lineage>
        <taxon>Eukaryota</taxon>
        <taxon>Metazoa</taxon>
        <taxon>Spiralia</taxon>
        <taxon>Gnathifera</taxon>
        <taxon>Rotifera</taxon>
        <taxon>Eurotatoria</taxon>
        <taxon>Bdelloidea</taxon>
        <taxon>Adinetida</taxon>
        <taxon>Adinetidae</taxon>
        <taxon>Adineta</taxon>
    </lineage>
</organism>
<dbReference type="Proteomes" id="UP000663828">
    <property type="component" value="Unassembled WGS sequence"/>
</dbReference>
<dbReference type="Proteomes" id="UP000663852">
    <property type="component" value="Unassembled WGS sequence"/>
</dbReference>